<accession>A0A814M1K8</accession>
<comment type="caution">
    <text evidence="2">The sequence shown here is derived from an EMBL/GenBank/DDBJ whole genome shotgun (WGS) entry which is preliminary data.</text>
</comment>
<dbReference type="EMBL" id="CAJNOK010014984">
    <property type="protein sequence ID" value="CAF1215954.1"/>
    <property type="molecule type" value="Genomic_DNA"/>
</dbReference>
<feature type="region of interest" description="Disordered" evidence="1">
    <location>
        <begin position="443"/>
        <end position="506"/>
    </location>
</feature>
<evidence type="ECO:0000313" key="4">
    <source>
        <dbReference type="EMBL" id="CAF3840504.1"/>
    </source>
</evidence>
<feature type="compositionally biased region" description="Polar residues" evidence="1">
    <location>
        <begin position="681"/>
        <end position="693"/>
    </location>
</feature>
<dbReference type="OrthoDB" id="8775810at2759"/>
<proteinExistence type="predicted"/>
<dbReference type="EMBL" id="CAJOBC010004780">
    <property type="protein sequence ID" value="CAF3840504.1"/>
    <property type="molecule type" value="Genomic_DNA"/>
</dbReference>
<feature type="compositionally biased region" description="Polar residues" evidence="1">
    <location>
        <begin position="607"/>
        <end position="619"/>
    </location>
</feature>
<feature type="compositionally biased region" description="Low complexity" evidence="1">
    <location>
        <begin position="486"/>
        <end position="497"/>
    </location>
</feature>
<evidence type="ECO:0000313" key="6">
    <source>
        <dbReference type="Proteomes" id="UP000663829"/>
    </source>
</evidence>
<feature type="region of interest" description="Disordered" evidence="1">
    <location>
        <begin position="286"/>
        <end position="306"/>
    </location>
</feature>
<evidence type="ECO:0000313" key="5">
    <source>
        <dbReference type="EMBL" id="CAF4024473.1"/>
    </source>
</evidence>
<feature type="compositionally biased region" description="Basic residues" evidence="1">
    <location>
        <begin position="468"/>
        <end position="481"/>
    </location>
</feature>
<dbReference type="Proteomes" id="UP000682733">
    <property type="component" value="Unassembled WGS sequence"/>
</dbReference>
<feature type="compositionally biased region" description="Polar residues" evidence="1">
    <location>
        <begin position="728"/>
        <end position="749"/>
    </location>
</feature>
<evidence type="ECO:0000313" key="2">
    <source>
        <dbReference type="EMBL" id="CAF1073665.1"/>
    </source>
</evidence>
<feature type="compositionally biased region" description="Low complexity" evidence="1">
    <location>
        <begin position="156"/>
        <end position="177"/>
    </location>
</feature>
<organism evidence="2 6">
    <name type="scientific">Didymodactylos carnosus</name>
    <dbReference type="NCBI Taxonomy" id="1234261"/>
    <lineage>
        <taxon>Eukaryota</taxon>
        <taxon>Metazoa</taxon>
        <taxon>Spiralia</taxon>
        <taxon>Gnathifera</taxon>
        <taxon>Rotifera</taxon>
        <taxon>Eurotatoria</taxon>
        <taxon>Bdelloidea</taxon>
        <taxon>Philodinida</taxon>
        <taxon>Philodinidae</taxon>
        <taxon>Didymodactylos</taxon>
    </lineage>
</organism>
<sequence>MDWSTSQILAVSGHERMHDVECDNQILFYNRTGQLLYNLHIPDTSCPLSALCWAHGDQRLFIACGTAVYTAWVILESFPSMLKLCQMKVKQQILRNSLYNIEKLILPPKLKHQLCELYRSTIKGFIPNKNTLRTFVCEPLKQQLRLQCTMKRVDHNNSNNDTNDNEFSSASLSSSSNNNNGNGATYVLYLEYLGGLIPLLSAKRVSKICPDFIIFDPQEPVTDKSDKTPIVTPTHSFVRPRSNTFHNMPSINSLTKKSLAVTNRTSLIANRSSVFIAKSLVRERGETPDDTWKSSSGCSSGNDSDAENITYSAKKQQQSPQLQYSRKKIPKTLKHKHTNKLCTIAANIWGTRFKFLGNSSYLPEYLGTVTYKTSFLHLQPRQMTVTVCNKSTVDNSNKEFVLDSHQSQKVPSTCNFNSSIPIAPMSPQLKSVHSILLLSEQNSNKKQNDSTTAKTIFHSSTSPSSIRHSPRTSHRHHKLHRHDTNNDSSAANSSSTSPINLSRSTSPAASLANFIRPISPPCIKVKEPLSPKFNRALSTSTTSYRHCSSANTTSLTTTSTTTVIRHHKSTVEMKNVQSTVANIDASTSSATKTLLIDDSSGYDSEVQKFSTSDIQQQRPENCFEPDTYRDSYVDSNFSAQQKLSLSDPTLNQTTKLNNDKRLNQQKNTISSPKQSKILEHASSSSLQHQQISTNDEHSKQREDENQDEIQRITDNDIGNQKPLRRTPTRASVTDRIQTTSMTNNHQQKV</sequence>
<feature type="compositionally biased region" description="Low complexity" evidence="1">
    <location>
        <begin position="294"/>
        <end position="303"/>
    </location>
</feature>
<gene>
    <name evidence="2" type="ORF">GPM918_LOCUS17406</name>
    <name evidence="3" type="ORF">OVA965_LOCUS24682</name>
    <name evidence="4" type="ORF">SRO942_LOCUS17407</name>
    <name evidence="5" type="ORF">TMI583_LOCUS25403</name>
</gene>
<dbReference type="Proteomes" id="UP000681722">
    <property type="component" value="Unassembled WGS sequence"/>
</dbReference>
<dbReference type="Proteomes" id="UP000663829">
    <property type="component" value="Unassembled WGS sequence"/>
</dbReference>
<feature type="compositionally biased region" description="Polar residues" evidence="1">
    <location>
        <begin position="443"/>
        <end position="454"/>
    </location>
</feature>
<dbReference type="EMBL" id="CAJOBA010036520">
    <property type="protein sequence ID" value="CAF4024473.1"/>
    <property type="molecule type" value="Genomic_DNA"/>
</dbReference>
<dbReference type="SUPFAM" id="SSF54518">
    <property type="entry name" value="Tubby C-terminal domain-like"/>
    <property type="match status" value="1"/>
</dbReference>
<dbReference type="InterPro" id="IPR025659">
    <property type="entry name" value="Tubby-like_C"/>
</dbReference>
<evidence type="ECO:0000256" key="1">
    <source>
        <dbReference type="SAM" id="MobiDB-lite"/>
    </source>
</evidence>
<evidence type="ECO:0000313" key="3">
    <source>
        <dbReference type="EMBL" id="CAF1215954.1"/>
    </source>
</evidence>
<keyword evidence="6" id="KW-1185">Reference proteome</keyword>
<feature type="compositionally biased region" description="Polar residues" evidence="1">
    <location>
        <begin position="643"/>
        <end position="656"/>
    </location>
</feature>
<name>A0A814M1K8_9BILA</name>
<feature type="compositionally biased region" description="Polar residues" evidence="1">
    <location>
        <begin position="664"/>
        <end position="674"/>
    </location>
</feature>
<feature type="compositionally biased region" description="Low complexity" evidence="1">
    <location>
        <begin position="458"/>
        <end position="467"/>
    </location>
</feature>
<reference evidence="2" key="1">
    <citation type="submission" date="2021-02" db="EMBL/GenBank/DDBJ databases">
        <authorList>
            <person name="Nowell W R."/>
        </authorList>
    </citation>
    <scope>NUCLEOTIDE SEQUENCE</scope>
</reference>
<dbReference type="EMBL" id="CAJNOQ010004779">
    <property type="protein sequence ID" value="CAF1073665.1"/>
    <property type="molecule type" value="Genomic_DNA"/>
</dbReference>
<dbReference type="Proteomes" id="UP000677228">
    <property type="component" value="Unassembled WGS sequence"/>
</dbReference>
<feature type="region of interest" description="Disordered" evidence="1">
    <location>
        <begin position="607"/>
        <end position="629"/>
    </location>
</feature>
<dbReference type="AlphaFoldDB" id="A0A814M1K8"/>
<feature type="region of interest" description="Disordered" evidence="1">
    <location>
        <begin position="155"/>
        <end position="177"/>
    </location>
</feature>
<protein>
    <recommendedName>
        <fullName evidence="7">SOCS box domain-containing protein</fullName>
    </recommendedName>
</protein>
<evidence type="ECO:0008006" key="7">
    <source>
        <dbReference type="Google" id="ProtNLM"/>
    </source>
</evidence>
<feature type="region of interest" description="Disordered" evidence="1">
    <location>
        <begin position="643"/>
        <end position="749"/>
    </location>
</feature>
<feature type="compositionally biased region" description="Basic and acidic residues" evidence="1">
    <location>
        <begin position="694"/>
        <end position="714"/>
    </location>
</feature>